<gene>
    <name evidence="3" type="ORF">A3A96_00715</name>
</gene>
<reference evidence="3 4" key="1">
    <citation type="journal article" date="2016" name="Nat. Commun.">
        <title>Thousands of microbial genomes shed light on interconnected biogeochemical processes in an aquifer system.</title>
        <authorList>
            <person name="Anantharaman K."/>
            <person name="Brown C.T."/>
            <person name="Hug L.A."/>
            <person name="Sharon I."/>
            <person name="Castelle C.J."/>
            <person name="Probst A.J."/>
            <person name="Thomas B.C."/>
            <person name="Singh A."/>
            <person name="Wilkins M.J."/>
            <person name="Karaoz U."/>
            <person name="Brodie E.L."/>
            <person name="Williams K.H."/>
            <person name="Hubbard S.S."/>
            <person name="Banfield J.F."/>
        </authorList>
    </citation>
    <scope>NUCLEOTIDE SEQUENCE [LARGE SCALE GENOMIC DNA]</scope>
</reference>
<evidence type="ECO:0008006" key="5">
    <source>
        <dbReference type="Google" id="ProtNLM"/>
    </source>
</evidence>
<dbReference type="Gene3D" id="3.40.50.850">
    <property type="entry name" value="Isochorismatase-like"/>
    <property type="match status" value="1"/>
</dbReference>
<evidence type="ECO:0000313" key="4">
    <source>
        <dbReference type="Proteomes" id="UP000177707"/>
    </source>
</evidence>
<protein>
    <recommendedName>
        <fullName evidence="5">Isochorismatase-like domain-containing protein</fullName>
    </recommendedName>
</protein>
<dbReference type="STRING" id="1802758.A3A96_00715"/>
<dbReference type="AlphaFoldDB" id="A0A1G2TXB2"/>
<name>A0A1G2TXB2_9BACT</name>
<dbReference type="InterPro" id="IPR036380">
    <property type="entry name" value="Isochorismatase-like_sf"/>
</dbReference>
<comment type="similarity">
    <text evidence="1">Belongs to the isochorismatase family.</text>
</comment>
<comment type="caution">
    <text evidence="3">The sequence shown here is derived from an EMBL/GenBank/DDBJ whole genome shotgun (WGS) entry which is preliminary data.</text>
</comment>
<evidence type="ECO:0000313" key="3">
    <source>
        <dbReference type="EMBL" id="OHB01948.1"/>
    </source>
</evidence>
<sequence>MAKANIHLVVIDPQNDFCDLPGAKLPVTGANSDMERLSKFIDRTGRKLEDIHVTLDSHRLIDIAHPAWWMDGNGNQPNPFIMISAADIEAGIWTPRNPGFRKRTLEYAHALESTASNYMIFVWPPHCLIGTWGHNVHSKLNDALQKWSDEQYAMVDYVTKGSNPWTEHYGALMAEVPDPNDPSTSLNTGFLSMLSEADIVGVAGEASSHCVLKTVQQIADHIGDAHIKKFHLLRDCMSPVPQTPGGPDFPKFAEDFFRDMKSRGMTITTSTDFLS</sequence>
<dbReference type="SUPFAM" id="SSF52499">
    <property type="entry name" value="Isochorismatase-like hydrolases"/>
    <property type="match status" value="1"/>
</dbReference>
<dbReference type="PANTHER" id="PTHR11080:SF2">
    <property type="entry name" value="LD05707P"/>
    <property type="match status" value="1"/>
</dbReference>
<proteinExistence type="inferred from homology"/>
<dbReference type="GO" id="GO:0016787">
    <property type="term" value="F:hydrolase activity"/>
    <property type="evidence" value="ECO:0007669"/>
    <property type="project" value="UniProtKB-KW"/>
</dbReference>
<accession>A0A1G2TXB2</accession>
<dbReference type="EMBL" id="MHWB01000009">
    <property type="protein sequence ID" value="OHB01948.1"/>
    <property type="molecule type" value="Genomic_DNA"/>
</dbReference>
<dbReference type="Proteomes" id="UP000177707">
    <property type="component" value="Unassembled WGS sequence"/>
</dbReference>
<evidence type="ECO:0000256" key="1">
    <source>
        <dbReference type="ARBA" id="ARBA00006336"/>
    </source>
</evidence>
<organism evidence="3 4">
    <name type="scientific">Candidatus Zambryskibacteria bacterium RIFCSPLOWO2_01_FULL_39_39</name>
    <dbReference type="NCBI Taxonomy" id="1802758"/>
    <lineage>
        <taxon>Bacteria</taxon>
        <taxon>Candidatus Zambryskiibacteriota</taxon>
    </lineage>
</organism>
<evidence type="ECO:0000256" key="2">
    <source>
        <dbReference type="ARBA" id="ARBA00022801"/>
    </source>
</evidence>
<dbReference type="InterPro" id="IPR052347">
    <property type="entry name" value="Isochorismatase_Nicotinamidase"/>
</dbReference>
<keyword evidence="2" id="KW-0378">Hydrolase</keyword>
<dbReference type="PANTHER" id="PTHR11080">
    <property type="entry name" value="PYRAZINAMIDASE/NICOTINAMIDASE"/>
    <property type="match status" value="1"/>
</dbReference>